<keyword evidence="3" id="KW-1185">Reference proteome</keyword>
<evidence type="ECO:0000313" key="3">
    <source>
        <dbReference type="Proteomes" id="UP000823775"/>
    </source>
</evidence>
<dbReference type="EMBL" id="JACEIK010015639">
    <property type="protein sequence ID" value="MCE3217080.1"/>
    <property type="molecule type" value="Genomic_DNA"/>
</dbReference>
<gene>
    <name evidence="2" type="ORF">HAX54_010273</name>
</gene>
<feature type="non-terminal residue" evidence="2">
    <location>
        <position position="51"/>
    </location>
</feature>
<organism evidence="2 3">
    <name type="scientific">Datura stramonium</name>
    <name type="common">Jimsonweed</name>
    <name type="synonym">Common thornapple</name>
    <dbReference type="NCBI Taxonomy" id="4076"/>
    <lineage>
        <taxon>Eukaryota</taxon>
        <taxon>Viridiplantae</taxon>
        <taxon>Streptophyta</taxon>
        <taxon>Embryophyta</taxon>
        <taxon>Tracheophyta</taxon>
        <taxon>Spermatophyta</taxon>
        <taxon>Magnoliopsida</taxon>
        <taxon>eudicotyledons</taxon>
        <taxon>Gunneridae</taxon>
        <taxon>Pentapetalae</taxon>
        <taxon>asterids</taxon>
        <taxon>lamiids</taxon>
        <taxon>Solanales</taxon>
        <taxon>Solanaceae</taxon>
        <taxon>Solanoideae</taxon>
        <taxon>Datureae</taxon>
        <taxon>Datura</taxon>
    </lineage>
</organism>
<sequence length="51" mass="5813">MAENNDGSSGVLVVSAGEEEKRMEGKGDRRGWVFRWSVRPMMERREEGGKK</sequence>
<protein>
    <submittedName>
        <fullName evidence="2">Uncharacterized protein</fullName>
    </submittedName>
</protein>
<accession>A0ABS8WYK7</accession>
<dbReference type="Proteomes" id="UP000823775">
    <property type="component" value="Unassembled WGS sequence"/>
</dbReference>
<comment type="caution">
    <text evidence="2">The sequence shown here is derived from an EMBL/GenBank/DDBJ whole genome shotgun (WGS) entry which is preliminary data.</text>
</comment>
<name>A0ABS8WYK7_DATST</name>
<proteinExistence type="predicted"/>
<evidence type="ECO:0000313" key="2">
    <source>
        <dbReference type="EMBL" id="MCE3217080.1"/>
    </source>
</evidence>
<reference evidence="2 3" key="1">
    <citation type="journal article" date="2021" name="BMC Genomics">
        <title>Datura genome reveals duplications of psychoactive alkaloid biosynthetic genes and high mutation rate following tissue culture.</title>
        <authorList>
            <person name="Rajewski A."/>
            <person name="Carter-House D."/>
            <person name="Stajich J."/>
            <person name="Litt A."/>
        </authorList>
    </citation>
    <scope>NUCLEOTIDE SEQUENCE [LARGE SCALE GENOMIC DNA]</scope>
    <source>
        <strain evidence="2">AR-01</strain>
    </source>
</reference>
<evidence type="ECO:0000256" key="1">
    <source>
        <dbReference type="SAM" id="MobiDB-lite"/>
    </source>
</evidence>
<feature type="region of interest" description="Disordered" evidence="1">
    <location>
        <begin position="1"/>
        <end position="26"/>
    </location>
</feature>